<dbReference type="GO" id="GO:0005737">
    <property type="term" value="C:cytoplasm"/>
    <property type="evidence" value="ECO:0007669"/>
    <property type="project" value="TreeGrafter"/>
</dbReference>
<feature type="domain" description="BRCT" evidence="3">
    <location>
        <begin position="558"/>
        <end position="605"/>
    </location>
</feature>
<dbReference type="Gene3D" id="3.80.10.10">
    <property type="entry name" value="Ribonuclease Inhibitor"/>
    <property type="match status" value="2"/>
</dbReference>
<dbReference type="GO" id="GO:0016301">
    <property type="term" value="F:kinase activity"/>
    <property type="evidence" value="ECO:0007669"/>
    <property type="project" value="UniProtKB-KW"/>
</dbReference>
<dbReference type="Proteomes" id="UP000095131">
    <property type="component" value="Unassembled WGS sequence"/>
</dbReference>
<dbReference type="CDD" id="cd00027">
    <property type="entry name" value="BRCT"/>
    <property type="match status" value="1"/>
</dbReference>
<dbReference type="PANTHER" id="PTHR48051:SF1">
    <property type="entry name" value="RAS SUPPRESSOR PROTEIN 1"/>
    <property type="match status" value="1"/>
</dbReference>
<dbReference type="InterPro" id="IPR001611">
    <property type="entry name" value="Leu-rich_rpt"/>
</dbReference>
<organism evidence="4 5">
    <name type="scientific">Vibrio scophthalmi</name>
    <dbReference type="NCBI Taxonomy" id="45658"/>
    <lineage>
        <taxon>Bacteria</taxon>
        <taxon>Pseudomonadati</taxon>
        <taxon>Pseudomonadota</taxon>
        <taxon>Gammaproteobacteria</taxon>
        <taxon>Vibrionales</taxon>
        <taxon>Vibrionaceae</taxon>
        <taxon>Vibrio</taxon>
    </lineage>
</organism>
<dbReference type="InterPro" id="IPR036420">
    <property type="entry name" value="BRCT_dom_sf"/>
</dbReference>
<dbReference type="RefSeq" id="WP_069446497.1">
    <property type="nucleotide sequence ID" value="NZ_MDCJ01000002.1"/>
</dbReference>
<dbReference type="PATRIC" id="fig|45658.8.peg.1392"/>
<name>A0A1E3WN19_9VIBR</name>
<accession>A0A1E3WN19</accession>
<dbReference type="InterPro" id="IPR050216">
    <property type="entry name" value="LRR_domain-containing"/>
</dbReference>
<dbReference type="AlphaFoldDB" id="A0A1E3WN19"/>
<dbReference type="OrthoDB" id="5846212at2"/>
<gene>
    <name evidence="4" type="ORF">VSF3289_01400</name>
</gene>
<protein>
    <submittedName>
        <fullName evidence="4">Putative serine/threonine-protein kinase roco5</fullName>
    </submittedName>
</protein>
<keyword evidence="2" id="KW-0677">Repeat</keyword>
<evidence type="ECO:0000313" key="5">
    <source>
        <dbReference type="Proteomes" id="UP000095131"/>
    </source>
</evidence>
<dbReference type="Pfam" id="PF00533">
    <property type="entry name" value="BRCT"/>
    <property type="match status" value="1"/>
</dbReference>
<dbReference type="PANTHER" id="PTHR48051">
    <property type="match status" value="1"/>
</dbReference>
<comment type="caution">
    <text evidence="4">The sequence shown here is derived from an EMBL/GenBank/DDBJ whole genome shotgun (WGS) entry which is preliminary data.</text>
</comment>
<proteinExistence type="predicted"/>
<dbReference type="InterPro" id="IPR032675">
    <property type="entry name" value="LRR_dom_sf"/>
</dbReference>
<dbReference type="PROSITE" id="PS51450">
    <property type="entry name" value="LRR"/>
    <property type="match status" value="1"/>
</dbReference>
<keyword evidence="4" id="KW-0418">Kinase</keyword>
<evidence type="ECO:0000256" key="1">
    <source>
        <dbReference type="ARBA" id="ARBA00022614"/>
    </source>
</evidence>
<evidence type="ECO:0000313" key="4">
    <source>
        <dbReference type="EMBL" id="ODS11135.1"/>
    </source>
</evidence>
<dbReference type="EMBL" id="MDCJ01000002">
    <property type="protein sequence ID" value="ODS11135.1"/>
    <property type="molecule type" value="Genomic_DNA"/>
</dbReference>
<dbReference type="Pfam" id="PF13855">
    <property type="entry name" value="LRR_8"/>
    <property type="match status" value="1"/>
</dbReference>
<dbReference type="Gene3D" id="3.40.50.10190">
    <property type="entry name" value="BRCT domain"/>
    <property type="match status" value="1"/>
</dbReference>
<sequence>MSHAELTDDVLDELENQYPEITSIEYSCTHKHPTWAQLAYALPNLTRIEFGYNGHHDDDELEPLILDDELFTHFNKLESIEGSKYPLQFTSAAIASMQQLHTIEHARTHSPETLTAIGKLPALRQLNITYEGHAPGFLCVESTQLEKCRIRLEDTHQVGIDLTRAISLTTVDLSSGMPGYDDDEPSAPLTLSPLMLPSSIQDAELSFRHETHLHGPVLCAGTQAKKVHIECDNIHFAPEALGSADKIDWLYIRTRQAPSLPDGLLANLKDIQSLWLSLFDTPARLDALLDGQSSIQSLKIHCDCFSIQDSITLPALTNASISGLSASKLDWLAQSKDLTSLEISACGELGDAEILAQLPQLSTLKLGRFDAQTLPLSVRQHKNLTTLKLLQPTLNEIGNLAEMSQLKALTIELADYRHPVMLLPNLNDLHTASTLSSFTLGVTEKHDDWENAVNLVTLSEQVDCAINIQYRDTRASQLTKQLSILQQSPLTDDEKCHCWQVLLGAPKPKDLPTDTSVLGDKFYLAFMEAKYTPFKAYAINWLRQKAISAVEQRPLSADSVLFVNGKIPFTATELKAKADELGFTVSKKLTDSVTHVVLGANPKNTAALMANYLFIDDTALKQWFEQAAPQFLQTKGSEAMIDGVLAMLKSPDVASHQVAVQMLQQGGVTEDLFIPLFLILKTTSDKNLRKEIKKLLAGYGDEHFQVAVQDRIFFEDNLRGLNWEKIPTGEGPMYQKLKGLPKRWGRALTITFAKAYFERFDEGLLWVLSQKEECTQHQAIIDELIEGDRLNWHKGCGFARVLQGADEKRLINCHRYPDIYMQSFHDLDSVKTRLPTQLPTRQKITELDMHNCFLAALPVNIEQYVDVTTLNLHFNHISKLPAKLSKLNKLEVLDLSYNHFEEFPAVLFKLKTLKQLDLRRASAPIYRGGYSQRHGYEPIRAPQAFRDAFPHCEILEDE</sequence>
<evidence type="ECO:0000259" key="3">
    <source>
        <dbReference type="Pfam" id="PF00533"/>
    </source>
</evidence>
<keyword evidence="1" id="KW-0433">Leucine-rich repeat</keyword>
<dbReference type="InterPro" id="IPR001357">
    <property type="entry name" value="BRCT_dom"/>
</dbReference>
<keyword evidence="4" id="KW-0808">Transferase</keyword>
<dbReference type="SUPFAM" id="SSF52058">
    <property type="entry name" value="L domain-like"/>
    <property type="match status" value="2"/>
</dbReference>
<reference evidence="4 5" key="1">
    <citation type="submission" date="2016-08" db="EMBL/GenBank/DDBJ databases">
        <title>Genome sequencing of Vibrio scophthalmi strain FP3289, an isolated from Paralichthys olivaceus.</title>
        <authorList>
            <person name="Han H.-J."/>
        </authorList>
    </citation>
    <scope>NUCLEOTIDE SEQUENCE [LARGE SCALE GENOMIC DNA]</scope>
    <source>
        <strain evidence="4 5">FP3289</strain>
    </source>
</reference>
<evidence type="ECO:0000256" key="2">
    <source>
        <dbReference type="ARBA" id="ARBA00022737"/>
    </source>
</evidence>